<evidence type="ECO:0000313" key="2">
    <source>
        <dbReference type="EMBL" id="SSA39253.1"/>
    </source>
</evidence>
<gene>
    <name evidence="2" type="ORF">SAMN05216184_102173</name>
</gene>
<feature type="region of interest" description="Disordered" evidence="1">
    <location>
        <begin position="211"/>
        <end position="285"/>
    </location>
</feature>
<evidence type="ECO:0000313" key="3">
    <source>
        <dbReference type="Proteomes" id="UP000250222"/>
    </source>
</evidence>
<name>A0A2Y9C4A0_9MICO</name>
<feature type="compositionally biased region" description="Low complexity" evidence="1">
    <location>
        <begin position="1"/>
        <end position="13"/>
    </location>
</feature>
<dbReference type="AlphaFoldDB" id="A0A2Y9C4A0"/>
<dbReference type="EMBL" id="UETB01000002">
    <property type="protein sequence ID" value="SSA39253.1"/>
    <property type="molecule type" value="Genomic_DNA"/>
</dbReference>
<keyword evidence="3" id="KW-1185">Reference proteome</keyword>
<evidence type="ECO:0000256" key="1">
    <source>
        <dbReference type="SAM" id="MobiDB-lite"/>
    </source>
</evidence>
<proteinExistence type="predicted"/>
<protein>
    <recommendedName>
        <fullName evidence="4">Transcriptional regulator, AbiEi antitoxin, Type IV TA system</fullName>
    </recommendedName>
</protein>
<sequence>MSTPPTVRRSPPTCRRRQTDHSPMDVVTRLLELGGVARRSELVGSAADRRALAEAVALETLRDLGGGWVAAVDADAAVVAARRFNGTITCVSAAPFYALQQLRVPERVHMAVPRARGARPVPLRRAVVVHRETSWTRPSGRVPPVAPLVEVLARVLRCCPEDEAVTVVDSALNRGLITVEEIDRSLEGPAVSGHGRRSTAVTVAAARRSRRWRGSPCVPRGTASRQVSRSGASARSTWSWPGRWSSSVTGSATTRAGTSTGRIAAATELSPHWATSPCGSPGRTS</sequence>
<dbReference type="Proteomes" id="UP000250222">
    <property type="component" value="Unassembled WGS sequence"/>
</dbReference>
<evidence type="ECO:0008006" key="4">
    <source>
        <dbReference type="Google" id="ProtNLM"/>
    </source>
</evidence>
<organism evidence="2 3">
    <name type="scientific">Georgenia satyanarayanai</name>
    <dbReference type="NCBI Taxonomy" id="860221"/>
    <lineage>
        <taxon>Bacteria</taxon>
        <taxon>Bacillati</taxon>
        <taxon>Actinomycetota</taxon>
        <taxon>Actinomycetes</taxon>
        <taxon>Micrococcales</taxon>
        <taxon>Bogoriellaceae</taxon>
        <taxon>Georgenia</taxon>
    </lineage>
</organism>
<feature type="compositionally biased region" description="Low complexity" evidence="1">
    <location>
        <begin position="245"/>
        <end position="267"/>
    </location>
</feature>
<feature type="compositionally biased region" description="Polar residues" evidence="1">
    <location>
        <begin position="223"/>
        <end position="239"/>
    </location>
</feature>
<reference evidence="2 3" key="1">
    <citation type="submission" date="2016-10" db="EMBL/GenBank/DDBJ databases">
        <authorList>
            <person name="Cai Z."/>
        </authorList>
    </citation>
    <scope>NUCLEOTIDE SEQUENCE [LARGE SCALE GENOMIC DNA]</scope>
    <source>
        <strain evidence="2 3">CGMCC 1.10826</strain>
    </source>
</reference>
<accession>A0A2Y9C4A0</accession>
<feature type="region of interest" description="Disordered" evidence="1">
    <location>
        <begin position="1"/>
        <end position="21"/>
    </location>
</feature>